<protein>
    <submittedName>
        <fullName evidence="2">CDP-alcohol phosphatidyltransferase</fullName>
    </submittedName>
</protein>
<keyword evidence="1" id="KW-1133">Transmembrane helix</keyword>
<organism evidence="2 3">
    <name type="scientific">Sphingobacterium siyangense</name>
    <dbReference type="NCBI Taxonomy" id="459529"/>
    <lineage>
        <taxon>Bacteria</taxon>
        <taxon>Pseudomonadati</taxon>
        <taxon>Bacteroidota</taxon>
        <taxon>Sphingobacteriia</taxon>
        <taxon>Sphingobacteriales</taxon>
        <taxon>Sphingobacteriaceae</taxon>
        <taxon>Sphingobacterium</taxon>
    </lineage>
</organism>
<dbReference type="Proteomes" id="UP000286402">
    <property type="component" value="Unassembled WGS sequence"/>
</dbReference>
<proteinExistence type="predicted"/>
<dbReference type="InterPro" id="IPR000462">
    <property type="entry name" value="CDP-OH_P_trans"/>
</dbReference>
<sequence length="214" mass="24568">MFNDNTLTDYPQALKKNIPFTLIILRLVLGLLLLLFYWLKVDHFKWYAISFLVIGLLSDIFDGIIARRLAVSTTLLRRWDSSVDLLFFACISLVTYLSCPQFFKDNAALILILVGSEVLTYIISFAKFKKEIATHSIGAKIWTLFLFALLVELLLHCQSTILFQLTVWLGLLTRLEIIAIILTLKNWSNDIPSIYHAIQLRKGKAILKNKLFNS</sequence>
<keyword evidence="1" id="KW-0472">Membrane</keyword>
<keyword evidence="3" id="KW-1185">Reference proteome</keyword>
<comment type="caution">
    <text evidence="2">The sequence shown here is derived from an EMBL/GenBank/DDBJ whole genome shotgun (WGS) entry which is preliminary data.</text>
</comment>
<dbReference type="InterPro" id="IPR043130">
    <property type="entry name" value="CDP-OH_PTrfase_TM_dom"/>
</dbReference>
<accession>A0A420G4V5</accession>
<feature type="transmembrane region" description="Helical" evidence="1">
    <location>
        <begin position="161"/>
        <end position="184"/>
    </location>
</feature>
<dbReference type="GO" id="GO:0016020">
    <property type="term" value="C:membrane"/>
    <property type="evidence" value="ECO:0007669"/>
    <property type="project" value="InterPro"/>
</dbReference>
<reference evidence="2 3" key="1">
    <citation type="submission" date="2016-07" db="EMBL/GenBank/DDBJ databases">
        <title>Genome analysis of Sphingobacterium siyangense T12B17.</title>
        <authorList>
            <person name="Xu D."/>
            <person name="Su Y."/>
            <person name="Zheng S."/>
        </authorList>
    </citation>
    <scope>NUCLEOTIDE SEQUENCE [LARGE SCALE GENOMIC DNA]</scope>
    <source>
        <strain evidence="2 3">T12B17</strain>
    </source>
</reference>
<keyword evidence="2" id="KW-0808">Transferase</keyword>
<dbReference type="Gene3D" id="1.20.120.1760">
    <property type="match status" value="1"/>
</dbReference>
<name>A0A420G4V5_9SPHI</name>
<evidence type="ECO:0000256" key="1">
    <source>
        <dbReference type="SAM" id="Phobius"/>
    </source>
</evidence>
<feature type="transmembrane region" description="Helical" evidence="1">
    <location>
        <begin position="20"/>
        <end position="39"/>
    </location>
</feature>
<gene>
    <name evidence="2" type="ORF">BCY89_23100</name>
</gene>
<dbReference type="GO" id="GO:0008654">
    <property type="term" value="P:phospholipid biosynthetic process"/>
    <property type="evidence" value="ECO:0007669"/>
    <property type="project" value="InterPro"/>
</dbReference>
<feature type="transmembrane region" description="Helical" evidence="1">
    <location>
        <begin position="85"/>
        <end position="103"/>
    </location>
</feature>
<feature type="transmembrane region" description="Helical" evidence="1">
    <location>
        <begin position="45"/>
        <end position="65"/>
    </location>
</feature>
<keyword evidence="1" id="KW-0812">Transmembrane</keyword>
<feature type="transmembrane region" description="Helical" evidence="1">
    <location>
        <begin position="109"/>
        <end position="125"/>
    </location>
</feature>
<feature type="transmembrane region" description="Helical" evidence="1">
    <location>
        <begin position="137"/>
        <end position="155"/>
    </location>
</feature>
<evidence type="ECO:0000313" key="2">
    <source>
        <dbReference type="EMBL" id="RKF40190.1"/>
    </source>
</evidence>
<dbReference type="GO" id="GO:0016780">
    <property type="term" value="F:phosphotransferase activity, for other substituted phosphate groups"/>
    <property type="evidence" value="ECO:0007669"/>
    <property type="project" value="InterPro"/>
</dbReference>
<dbReference type="AlphaFoldDB" id="A0A420G4V5"/>
<evidence type="ECO:0000313" key="3">
    <source>
        <dbReference type="Proteomes" id="UP000286402"/>
    </source>
</evidence>
<dbReference type="EMBL" id="MCAQ01000003">
    <property type="protein sequence ID" value="RKF40190.1"/>
    <property type="molecule type" value="Genomic_DNA"/>
</dbReference>
<dbReference type="Pfam" id="PF01066">
    <property type="entry name" value="CDP-OH_P_transf"/>
    <property type="match status" value="1"/>
</dbReference>